<dbReference type="GO" id="GO:0031145">
    <property type="term" value="P:anaphase-promoting complex-dependent catabolic process"/>
    <property type="evidence" value="ECO:0007669"/>
    <property type="project" value="TreeGrafter"/>
</dbReference>
<dbReference type="GO" id="GO:0005680">
    <property type="term" value="C:anaphase-promoting complex"/>
    <property type="evidence" value="ECO:0007669"/>
    <property type="project" value="TreeGrafter"/>
</dbReference>
<comment type="similarity">
    <text evidence="2">Belongs to the APC3/CDC27 family.</text>
</comment>
<evidence type="ECO:0000256" key="1">
    <source>
        <dbReference type="ARBA" id="ARBA00022803"/>
    </source>
</evidence>
<name>A0A813ESI5_POLGL</name>
<dbReference type="PROSITE" id="PS50005">
    <property type="entry name" value="TPR"/>
    <property type="match status" value="3"/>
</dbReference>
<evidence type="ECO:0000256" key="4">
    <source>
        <dbReference type="SAM" id="MobiDB-lite"/>
    </source>
</evidence>
<feature type="region of interest" description="Disordered" evidence="4">
    <location>
        <begin position="650"/>
        <end position="671"/>
    </location>
</feature>
<dbReference type="SMART" id="SM00028">
    <property type="entry name" value="TPR"/>
    <property type="match status" value="8"/>
</dbReference>
<dbReference type="InterPro" id="IPR019734">
    <property type="entry name" value="TPR_rpt"/>
</dbReference>
<organism evidence="5 6">
    <name type="scientific">Polarella glacialis</name>
    <name type="common">Dinoflagellate</name>
    <dbReference type="NCBI Taxonomy" id="89957"/>
    <lineage>
        <taxon>Eukaryota</taxon>
        <taxon>Sar</taxon>
        <taxon>Alveolata</taxon>
        <taxon>Dinophyceae</taxon>
        <taxon>Suessiales</taxon>
        <taxon>Suessiaceae</taxon>
        <taxon>Polarella</taxon>
    </lineage>
</organism>
<dbReference type="GO" id="GO:0051301">
    <property type="term" value="P:cell division"/>
    <property type="evidence" value="ECO:0007669"/>
    <property type="project" value="TreeGrafter"/>
</dbReference>
<feature type="region of interest" description="Disordered" evidence="4">
    <location>
        <begin position="220"/>
        <end position="308"/>
    </location>
</feature>
<dbReference type="EMBL" id="CAJNNV010016043">
    <property type="protein sequence ID" value="CAE8604095.1"/>
    <property type="molecule type" value="Genomic_DNA"/>
</dbReference>
<gene>
    <name evidence="5" type="ORF">PGLA1383_LOCUS22282</name>
</gene>
<sequence>MVGHVPVPPESCLSDDPLAGPCVRAAEFSLKYHLHDQAAFFAERILAEKPDSDHAMELLADALLRAGEAARVRWLLKERDQLTPRLRYLLAVACLRLDHYAEAEAALFAGNLGLVAAAASGNAEALFSVAEGAPGLFLLGRAAEGMQKRTQALECYAKCLELSPFMWCAYERLSWLSLSSNSAPICSPKAFAGTVFEATKLWQDSVLHPCSISTELPRPVDGVTMGSPARKVKSRNCARASSPCTPTRKRRRSNGNGYGFAWGSKGDRTPPVSTPPMASPFSRAPFADRHPISSPLQQASPTRVPPEAAEATPFASLLQKLGEALHAVHRFSCVEALEILRSLPAREQTSALVQNLVARCHFELAEYADAARVYAQCCEAHKLYRPLGLEYYSVALWHLRETLELGDLARRALEWDRQRPQVWCVVGNCFSIQQEHEQAIRCFRRALQLDPSFAYAHTLIGHELMASEKYDKAVQMYEQAVAIDCRHYNAWWGLGSVYQRQEEFAKAKYHFQKAVDINGCNAVLRTSLGIVLQALGEPQRALGLFSRAVQSQHCGALASFQKGCVLSTLGRHAEAVDELKRARGLAPREACVHFQLGRAHVGSGDARLALVHFTTAMDLCGAKDSKDHQLIVSAQDELLRALGGQGSEGDDLNVGNQIVTPGSRAQRRRRS</sequence>
<comment type="caution">
    <text evidence="5">The sequence shown here is derived from an EMBL/GenBank/DDBJ whole genome shotgun (WGS) entry which is preliminary data.</text>
</comment>
<dbReference type="Pfam" id="PF13414">
    <property type="entry name" value="TPR_11"/>
    <property type="match status" value="1"/>
</dbReference>
<proteinExistence type="inferred from homology"/>
<evidence type="ECO:0000256" key="3">
    <source>
        <dbReference type="PROSITE-ProRule" id="PRU00339"/>
    </source>
</evidence>
<evidence type="ECO:0000256" key="2">
    <source>
        <dbReference type="ARBA" id="ARBA00038210"/>
    </source>
</evidence>
<evidence type="ECO:0000313" key="5">
    <source>
        <dbReference type="EMBL" id="CAE8604095.1"/>
    </source>
</evidence>
<dbReference type="GO" id="GO:0016567">
    <property type="term" value="P:protein ubiquitination"/>
    <property type="evidence" value="ECO:0007669"/>
    <property type="project" value="TreeGrafter"/>
</dbReference>
<dbReference type="GO" id="GO:0007091">
    <property type="term" value="P:metaphase/anaphase transition of mitotic cell cycle"/>
    <property type="evidence" value="ECO:0007669"/>
    <property type="project" value="TreeGrafter"/>
</dbReference>
<dbReference type="InterPro" id="IPR011990">
    <property type="entry name" value="TPR-like_helical_dom_sf"/>
</dbReference>
<dbReference type="AlphaFoldDB" id="A0A813ESI5"/>
<dbReference type="GO" id="GO:0005737">
    <property type="term" value="C:cytoplasm"/>
    <property type="evidence" value="ECO:0007669"/>
    <property type="project" value="TreeGrafter"/>
</dbReference>
<dbReference type="OrthoDB" id="329563at2759"/>
<dbReference type="Gene3D" id="1.25.40.10">
    <property type="entry name" value="Tetratricopeptide repeat domain"/>
    <property type="match status" value="4"/>
</dbReference>
<protein>
    <submittedName>
        <fullName evidence="5">Uncharacterized protein</fullName>
    </submittedName>
</protein>
<dbReference type="Proteomes" id="UP000654075">
    <property type="component" value="Unassembled WGS sequence"/>
</dbReference>
<keyword evidence="6" id="KW-1185">Reference proteome</keyword>
<dbReference type="PANTHER" id="PTHR12558">
    <property type="entry name" value="CELL DIVISION CYCLE 16,23,27"/>
    <property type="match status" value="1"/>
</dbReference>
<dbReference type="Pfam" id="PF13181">
    <property type="entry name" value="TPR_8"/>
    <property type="match status" value="1"/>
</dbReference>
<keyword evidence="1 3" id="KW-0802">TPR repeat</keyword>
<feature type="repeat" description="TPR" evidence="3">
    <location>
        <begin position="454"/>
        <end position="487"/>
    </location>
</feature>
<feature type="repeat" description="TPR" evidence="3">
    <location>
        <begin position="420"/>
        <end position="453"/>
    </location>
</feature>
<accession>A0A813ESI5</accession>
<reference evidence="5" key="1">
    <citation type="submission" date="2021-02" db="EMBL/GenBank/DDBJ databases">
        <authorList>
            <person name="Dougan E. K."/>
            <person name="Rhodes N."/>
            <person name="Thang M."/>
            <person name="Chan C."/>
        </authorList>
    </citation>
    <scope>NUCLEOTIDE SEQUENCE</scope>
</reference>
<dbReference type="PANTHER" id="PTHR12558:SF13">
    <property type="entry name" value="CELL DIVISION CYCLE PROTEIN 27 HOMOLOG"/>
    <property type="match status" value="1"/>
</dbReference>
<dbReference type="Pfam" id="PF12895">
    <property type="entry name" value="ANAPC3"/>
    <property type="match status" value="1"/>
</dbReference>
<dbReference type="OMA" id="TCTRIMK"/>
<dbReference type="Pfam" id="PF00515">
    <property type="entry name" value="TPR_1"/>
    <property type="match status" value="1"/>
</dbReference>
<dbReference type="Pfam" id="PF13432">
    <property type="entry name" value="TPR_16"/>
    <property type="match status" value="1"/>
</dbReference>
<evidence type="ECO:0000313" key="6">
    <source>
        <dbReference type="Proteomes" id="UP000654075"/>
    </source>
</evidence>
<feature type="repeat" description="TPR" evidence="3">
    <location>
        <begin position="488"/>
        <end position="521"/>
    </location>
</feature>
<dbReference type="SUPFAM" id="SSF48452">
    <property type="entry name" value="TPR-like"/>
    <property type="match status" value="3"/>
</dbReference>